<dbReference type="AlphaFoldDB" id="I7MJS4"/>
<dbReference type="RefSeq" id="XP_001027392.2">
    <property type="nucleotide sequence ID" value="XM_001027392.2"/>
</dbReference>
<protein>
    <submittedName>
        <fullName evidence="2">AMP-binding enzyme family protein</fullName>
    </submittedName>
</protein>
<evidence type="ECO:0000313" key="2">
    <source>
        <dbReference type="EMBL" id="EAS07150.2"/>
    </source>
</evidence>
<evidence type="ECO:0000256" key="1">
    <source>
        <dbReference type="SAM" id="Phobius"/>
    </source>
</evidence>
<dbReference type="InParanoid" id="I7MJS4"/>
<keyword evidence="1" id="KW-0812">Transmembrane</keyword>
<dbReference type="GeneID" id="7839685"/>
<keyword evidence="3" id="KW-1185">Reference proteome</keyword>
<accession>I7MJS4</accession>
<organism evidence="2 3">
    <name type="scientific">Tetrahymena thermophila (strain SB210)</name>
    <dbReference type="NCBI Taxonomy" id="312017"/>
    <lineage>
        <taxon>Eukaryota</taxon>
        <taxon>Sar</taxon>
        <taxon>Alveolata</taxon>
        <taxon>Ciliophora</taxon>
        <taxon>Intramacronucleata</taxon>
        <taxon>Oligohymenophorea</taxon>
        <taxon>Hymenostomatida</taxon>
        <taxon>Tetrahymenina</taxon>
        <taxon>Tetrahymenidae</taxon>
        <taxon>Tetrahymena</taxon>
    </lineage>
</organism>
<dbReference type="OrthoDB" id="302623at2759"/>
<sequence>MNLRRIDLFSSKFNFNADGNFIQKGTYLGSFYTIIVVSLILSYLFYIFEQYANNQIEPVYRSQNIINNSTQKLDLEQNIFAYKINNRFLDSQKYPEYVQFQVYGIFSNGTSILQVRLSSQQCSDNNIQDYACINSQQIDESTLLGIQENNYILSQINIQVIGCNDDFTSNNHQNCANQKDIDEFMNTAYIQLKLQVKQFNVQSRSMDSTFQSVTIYTSSDQYKTTNIDLQNQQIQVKQGLFIQNKQIYNAPGNFQVDNQNLNRQFVIQNFGSSPYSFIIIKVDQITQQISIQFPTIPQILALVNSVANILMFFGIFLRYLSQLDLKKDFFMIILQNIYQSTYQDILKINQLCEPIEKVNKNLKNNDQENSLKGLINQIQPSKYVKQNIKNECFDKENKETEQANKDDSIFIESVDLKNKIKKMNLKNHSKNEESQLSQYSQQSHIIGPKLSYSVNMQENQISSHVFDISKQNQKQQNFTIEIESQKNNLQELIQVDQQIIDNNEQIAKNNQNQETQIEKLKTGQDKTLASKIKKIIFNFMVFNKKKYLNSKGLLVQNQKKIYKQIDQDLNIAQFYQEIIFLKKAIMILLTQDQLASIQLIGCSQNFLNLNINQLDIQSILESSQNLNHYELQFAITQSQILQGQYVQQFLKRCSSNDKSENISEVDKRILESISKCYLN</sequence>
<name>I7MJS4_TETTS</name>
<feature type="transmembrane region" description="Helical" evidence="1">
    <location>
        <begin position="27"/>
        <end position="48"/>
    </location>
</feature>
<dbReference type="Proteomes" id="UP000009168">
    <property type="component" value="Unassembled WGS sequence"/>
</dbReference>
<evidence type="ECO:0000313" key="3">
    <source>
        <dbReference type="Proteomes" id="UP000009168"/>
    </source>
</evidence>
<dbReference type="KEGG" id="tet:TTHERM_00646830"/>
<proteinExistence type="predicted"/>
<feature type="transmembrane region" description="Helical" evidence="1">
    <location>
        <begin position="299"/>
        <end position="320"/>
    </location>
</feature>
<dbReference type="EMBL" id="GG662245">
    <property type="protein sequence ID" value="EAS07150.2"/>
    <property type="molecule type" value="Genomic_DNA"/>
</dbReference>
<keyword evidence="1" id="KW-1133">Transmembrane helix</keyword>
<keyword evidence="1" id="KW-0472">Membrane</keyword>
<reference evidence="3" key="1">
    <citation type="journal article" date="2006" name="PLoS Biol.">
        <title>Macronuclear genome sequence of the ciliate Tetrahymena thermophila, a model eukaryote.</title>
        <authorList>
            <person name="Eisen J.A."/>
            <person name="Coyne R.S."/>
            <person name="Wu M."/>
            <person name="Wu D."/>
            <person name="Thiagarajan M."/>
            <person name="Wortman J.R."/>
            <person name="Badger J.H."/>
            <person name="Ren Q."/>
            <person name="Amedeo P."/>
            <person name="Jones K.M."/>
            <person name="Tallon L.J."/>
            <person name="Delcher A.L."/>
            <person name="Salzberg S.L."/>
            <person name="Silva J.C."/>
            <person name="Haas B.J."/>
            <person name="Majoros W.H."/>
            <person name="Farzad M."/>
            <person name="Carlton J.M."/>
            <person name="Smith R.K. Jr."/>
            <person name="Garg J."/>
            <person name="Pearlman R.E."/>
            <person name="Karrer K.M."/>
            <person name="Sun L."/>
            <person name="Manning G."/>
            <person name="Elde N.C."/>
            <person name="Turkewitz A.P."/>
            <person name="Asai D.J."/>
            <person name="Wilkes D.E."/>
            <person name="Wang Y."/>
            <person name="Cai H."/>
            <person name="Collins K."/>
            <person name="Stewart B.A."/>
            <person name="Lee S.R."/>
            <person name="Wilamowska K."/>
            <person name="Weinberg Z."/>
            <person name="Ruzzo W.L."/>
            <person name="Wloga D."/>
            <person name="Gaertig J."/>
            <person name="Frankel J."/>
            <person name="Tsao C.-C."/>
            <person name="Gorovsky M.A."/>
            <person name="Keeling P.J."/>
            <person name="Waller R.F."/>
            <person name="Patron N.J."/>
            <person name="Cherry J.M."/>
            <person name="Stover N.A."/>
            <person name="Krieger C.J."/>
            <person name="del Toro C."/>
            <person name="Ryder H.F."/>
            <person name="Williamson S.C."/>
            <person name="Barbeau R.A."/>
            <person name="Hamilton E.P."/>
            <person name="Orias E."/>
        </authorList>
    </citation>
    <scope>NUCLEOTIDE SEQUENCE [LARGE SCALE GENOMIC DNA]</scope>
    <source>
        <strain evidence="3">SB210</strain>
    </source>
</reference>
<gene>
    <name evidence="2" type="ORF">TTHERM_00646830</name>
</gene>